<protein>
    <submittedName>
        <fullName evidence="2">Uncharacterized protein</fullName>
    </submittedName>
</protein>
<dbReference type="EMBL" id="VSSQ01019130">
    <property type="protein sequence ID" value="MPM62936.1"/>
    <property type="molecule type" value="Genomic_DNA"/>
</dbReference>
<comment type="caution">
    <text evidence="2">The sequence shown here is derived from an EMBL/GenBank/DDBJ whole genome shotgun (WGS) entry which is preliminary data.</text>
</comment>
<gene>
    <name evidence="2" type="ORF">SDC9_109814</name>
</gene>
<keyword evidence="1" id="KW-0812">Transmembrane</keyword>
<evidence type="ECO:0000256" key="1">
    <source>
        <dbReference type="SAM" id="Phobius"/>
    </source>
</evidence>
<feature type="transmembrane region" description="Helical" evidence="1">
    <location>
        <begin position="41"/>
        <end position="61"/>
    </location>
</feature>
<accession>A0A645BCW5</accession>
<feature type="transmembrane region" description="Helical" evidence="1">
    <location>
        <begin position="73"/>
        <end position="96"/>
    </location>
</feature>
<keyword evidence="1" id="KW-1133">Transmembrane helix</keyword>
<keyword evidence="1" id="KW-0472">Membrane</keyword>
<organism evidence="2">
    <name type="scientific">bioreactor metagenome</name>
    <dbReference type="NCBI Taxonomy" id="1076179"/>
    <lineage>
        <taxon>unclassified sequences</taxon>
        <taxon>metagenomes</taxon>
        <taxon>ecological metagenomes</taxon>
    </lineage>
</organism>
<name>A0A645BCW5_9ZZZZ</name>
<proteinExistence type="predicted"/>
<sequence length="104" mass="11597">MYAWAVLFLICLGITWSIKVRVSRFRNNLDNLDTKSSPISLAIQELVAVAGGLYLSLIMLVSFLKIEIPEKIFVYNVALDPLACTAIFLALIQPLFAKLFKSSC</sequence>
<evidence type="ECO:0000313" key="2">
    <source>
        <dbReference type="EMBL" id="MPM62936.1"/>
    </source>
</evidence>
<dbReference type="AlphaFoldDB" id="A0A645BCW5"/>
<reference evidence="2" key="1">
    <citation type="submission" date="2019-08" db="EMBL/GenBank/DDBJ databases">
        <authorList>
            <person name="Kucharzyk K."/>
            <person name="Murdoch R.W."/>
            <person name="Higgins S."/>
            <person name="Loffler F."/>
        </authorList>
    </citation>
    <scope>NUCLEOTIDE SEQUENCE</scope>
</reference>